<dbReference type="PANTHER" id="PTHR40758">
    <property type="entry name" value="CONSERVED PROTEIN"/>
    <property type="match status" value="1"/>
</dbReference>
<proteinExistence type="predicted"/>
<dbReference type="PANTHER" id="PTHR40758:SF1">
    <property type="entry name" value="CONSERVED PROTEIN"/>
    <property type="match status" value="1"/>
</dbReference>
<dbReference type="GO" id="GO:0005886">
    <property type="term" value="C:plasma membrane"/>
    <property type="evidence" value="ECO:0007669"/>
    <property type="project" value="TreeGrafter"/>
</dbReference>
<reference evidence="3 4" key="1">
    <citation type="submission" date="2019-03" db="EMBL/GenBank/DDBJ databases">
        <title>Genomic Encyclopedia of Archaeal and Bacterial Type Strains, Phase II (KMG-II): from individual species to whole genera.</title>
        <authorList>
            <person name="Goeker M."/>
        </authorList>
    </citation>
    <scope>NUCLEOTIDE SEQUENCE [LARGE SCALE GENOMIC DNA]</scope>
    <source>
        <strain evidence="3 4">DSM 45499</strain>
    </source>
</reference>
<dbReference type="RefSeq" id="WP_133903343.1">
    <property type="nucleotide sequence ID" value="NZ_SOCP01000005.1"/>
</dbReference>
<feature type="region of interest" description="Disordered" evidence="1">
    <location>
        <begin position="48"/>
        <end position="68"/>
    </location>
</feature>
<dbReference type="SUPFAM" id="SSF109854">
    <property type="entry name" value="DinB/YfiT-like putative metalloenzymes"/>
    <property type="match status" value="1"/>
</dbReference>
<dbReference type="InterPro" id="IPR017517">
    <property type="entry name" value="Maleyloyr_isom"/>
</dbReference>
<sequence>MELRDQTAAFAEVVAGADPSTRVPACPDWLLRDLVGHIGQASRWAAGIVRSGPSPAPDPRDAEPGPPDGWTDWLLAGADELLAEVEAAEAPVWTVVGPGPASWWVRRLLSDLVVHTADAAFTVGAPFGVSTALAADTIAEALNLLGLAKIRGDRTGTIALRPSTGDGWLIARPDWRRGAGDADVTLSGSTQDLLLVLMRRLPLDHVSVTGDRRLVEELLTYEL</sequence>
<feature type="domain" description="Mycothiol-dependent maleylpyruvate isomerase metal-binding" evidence="2">
    <location>
        <begin position="2"/>
        <end position="120"/>
    </location>
</feature>
<dbReference type="InterPro" id="IPR024344">
    <property type="entry name" value="MDMPI_metal-binding"/>
</dbReference>
<evidence type="ECO:0000313" key="4">
    <source>
        <dbReference type="Proteomes" id="UP000294927"/>
    </source>
</evidence>
<evidence type="ECO:0000259" key="2">
    <source>
        <dbReference type="Pfam" id="PF11716"/>
    </source>
</evidence>
<dbReference type="InterPro" id="IPR034660">
    <property type="entry name" value="DinB/YfiT-like"/>
</dbReference>
<gene>
    <name evidence="3" type="ORF">CLV71_10546</name>
</gene>
<evidence type="ECO:0000313" key="3">
    <source>
        <dbReference type="EMBL" id="TDV51917.1"/>
    </source>
</evidence>
<comment type="caution">
    <text evidence="3">The sequence shown here is derived from an EMBL/GenBank/DDBJ whole genome shotgun (WGS) entry which is preliminary data.</text>
</comment>
<accession>A0A4R7VRR9</accession>
<dbReference type="GO" id="GO:0046872">
    <property type="term" value="F:metal ion binding"/>
    <property type="evidence" value="ECO:0007669"/>
    <property type="project" value="InterPro"/>
</dbReference>
<dbReference type="Pfam" id="PF11716">
    <property type="entry name" value="MDMPI_N"/>
    <property type="match status" value="1"/>
</dbReference>
<protein>
    <submittedName>
        <fullName evidence="3">Uncharacterized protein (TIGR03083 family)</fullName>
    </submittedName>
</protein>
<dbReference type="NCBIfam" id="TIGR03083">
    <property type="entry name" value="maleylpyruvate isomerase family mycothiol-dependent enzyme"/>
    <property type="match status" value="1"/>
</dbReference>
<evidence type="ECO:0000256" key="1">
    <source>
        <dbReference type="SAM" id="MobiDB-lite"/>
    </source>
</evidence>
<dbReference type="Proteomes" id="UP000294927">
    <property type="component" value="Unassembled WGS sequence"/>
</dbReference>
<dbReference type="AlphaFoldDB" id="A0A4R7VRR9"/>
<dbReference type="EMBL" id="SOCP01000005">
    <property type="protein sequence ID" value="TDV51917.1"/>
    <property type="molecule type" value="Genomic_DNA"/>
</dbReference>
<dbReference type="OrthoDB" id="3671213at2"/>
<keyword evidence="4" id="KW-1185">Reference proteome</keyword>
<organism evidence="3 4">
    <name type="scientific">Actinophytocola oryzae</name>
    <dbReference type="NCBI Taxonomy" id="502181"/>
    <lineage>
        <taxon>Bacteria</taxon>
        <taxon>Bacillati</taxon>
        <taxon>Actinomycetota</taxon>
        <taxon>Actinomycetes</taxon>
        <taxon>Pseudonocardiales</taxon>
        <taxon>Pseudonocardiaceae</taxon>
    </lineage>
</organism>
<name>A0A4R7VRR9_9PSEU</name>